<dbReference type="OrthoDB" id="5213630at2759"/>
<sequence length="457" mass="52338">MSHQSDQEYVGSRSRTPPSPDTTSQWHHSVISGRPMVSAPVADVRPFLSRPPYAPYAPYSLYSPHSLYTSSPPYTPIGGAGRYDQTFQSEYDVSMETENDRIISGLRRDVEYERNRRLQCETRSQEQRQRERRLQERLEGFNRVFQQKEDKLRHELEEKEKEVAERTRQWKKAAGDLNRLRASAQGFYQITDEYLTGLISSLRFSIRNFSLQYFEGKSSSNTFFAMPPNYRGHVRAILPGKEAEIYAGVHSKRNHQIIQALIWRVLVADVFGRFPWVGGKTGESFKHLRTKLDPAQSGDSKRSEPEAERKFQTWSATTIGLLLDAQSPEEQSQIQQGMEDETARIVGCLLNTLEAMVKFEEQEAEDGLTSIISEAYVVGKEISRQTARITWMFDLEKEPETPQLGAETMELESGQHVKKTQEVSWVVAPGVMKRGKSTGEGFDHEEMLLKRIISSDK</sequence>
<dbReference type="Proteomes" id="UP000277212">
    <property type="component" value="Unassembled WGS sequence"/>
</dbReference>
<evidence type="ECO:0000313" key="3">
    <source>
        <dbReference type="EMBL" id="RMJ12397.1"/>
    </source>
</evidence>
<organism evidence="3 4">
    <name type="scientific">Fusarium kuroshium</name>
    <dbReference type="NCBI Taxonomy" id="2010991"/>
    <lineage>
        <taxon>Eukaryota</taxon>
        <taxon>Fungi</taxon>
        <taxon>Dikarya</taxon>
        <taxon>Ascomycota</taxon>
        <taxon>Pezizomycotina</taxon>
        <taxon>Sordariomycetes</taxon>
        <taxon>Hypocreomycetidae</taxon>
        <taxon>Hypocreales</taxon>
        <taxon>Nectriaceae</taxon>
        <taxon>Fusarium</taxon>
        <taxon>Fusarium solani species complex</taxon>
    </lineage>
</organism>
<keyword evidence="4" id="KW-1185">Reference proteome</keyword>
<reference evidence="3 4" key="1">
    <citation type="submission" date="2017-06" db="EMBL/GenBank/DDBJ databases">
        <title>Comparative genomic analysis of Ambrosia Fusariam Clade fungi.</title>
        <authorList>
            <person name="Stajich J.E."/>
            <person name="Carrillo J."/>
            <person name="Kijimoto T."/>
            <person name="Eskalen A."/>
            <person name="O'Donnell K."/>
            <person name="Kasson M."/>
        </authorList>
    </citation>
    <scope>NUCLEOTIDE SEQUENCE [LARGE SCALE GENOMIC DNA]</scope>
    <source>
        <strain evidence="3">UCR3666</strain>
    </source>
</reference>
<dbReference type="EMBL" id="NKUJ01000137">
    <property type="protein sequence ID" value="RMJ12397.1"/>
    <property type="molecule type" value="Genomic_DNA"/>
</dbReference>
<feature type="coiled-coil region" evidence="1">
    <location>
        <begin position="131"/>
        <end position="169"/>
    </location>
</feature>
<dbReference type="STRING" id="2010991.A0A3M2S4A6"/>
<feature type="compositionally biased region" description="Basic and acidic residues" evidence="2">
    <location>
        <begin position="299"/>
        <end position="310"/>
    </location>
</feature>
<gene>
    <name evidence="3" type="ORF">CDV36_007942</name>
</gene>
<accession>A0A3M2S4A6</accession>
<feature type="region of interest" description="Disordered" evidence="2">
    <location>
        <begin position="1"/>
        <end position="31"/>
    </location>
</feature>
<feature type="compositionally biased region" description="Polar residues" evidence="2">
    <location>
        <begin position="13"/>
        <end position="27"/>
    </location>
</feature>
<evidence type="ECO:0000313" key="4">
    <source>
        <dbReference type="Proteomes" id="UP000277212"/>
    </source>
</evidence>
<name>A0A3M2S4A6_9HYPO</name>
<proteinExistence type="predicted"/>
<comment type="caution">
    <text evidence="3">The sequence shown here is derived from an EMBL/GenBank/DDBJ whole genome shotgun (WGS) entry which is preliminary data.</text>
</comment>
<protein>
    <submittedName>
        <fullName evidence="3">Uncharacterized protein</fullName>
    </submittedName>
</protein>
<dbReference type="AlphaFoldDB" id="A0A3M2S4A6"/>
<feature type="region of interest" description="Disordered" evidence="2">
    <location>
        <begin position="290"/>
        <end position="310"/>
    </location>
</feature>
<evidence type="ECO:0000256" key="2">
    <source>
        <dbReference type="SAM" id="MobiDB-lite"/>
    </source>
</evidence>
<evidence type="ECO:0000256" key="1">
    <source>
        <dbReference type="SAM" id="Coils"/>
    </source>
</evidence>
<keyword evidence="1" id="KW-0175">Coiled coil</keyword>